<sequence length="278" mass="30987">LRSNLATSAACAQKPLIPLSEARSFPDFSKVDEIYDDIDANQSVIELWRQDQARQAKGDKGLPFLPTGFSTPPLAPKFQPNYPSEPPTKAELVSTDEELGWTEDLGIPYEQYRRLKKKVIQVKRTVQMTRKGKIPSMSALVVVGNGAGGAGFGEGKDSEAPRAVMKATRQAIKNIQHIPRYDDRTIYHDIYHKFKATKIHFWARRPGFGCRVNPVIHEICDCIGIQDLAGKVHGSRNPMNVVKGTFAALTTQQLPEVIARSRGKRLIDVYHAYYGGIN</sequence>
<evidence type="ECO:0000313" key="2">
    <source>
        <dbReference type="Proteomes" id="UP001145114"/>
    </source>
</evidence>
<dbReference type="Proteomes" id="UP001145114">
    <property type="component" value="Unassembled WGS sequence"/>
</dbReference>
<keyword evidence="1" id="KW-0689">Ribosomal protein</keyword>
<organism evidence="1 2">
    <name type="scientific">Spiromyces aspiralis</name>
    <dbReference type="NCBI Taxonomy" id="68401"/>
    <lineage>
        <taxon>Eukaryota</taxon>
        <taxon>Fungi</taxon>
        <taxon>Fungi incertae sedis</taxon>
        <taxon>Zoopagomycota</taxon>
        <taxon>Kickxellomycotina</taxon>
        <taxon>Kickxellomycetes</taxon>
        <taxon>Kickxellales</taxon>
        <taxon>Kickxellaceae</taxon>
        <taxon>Spiromyces</taxon>
    </lineage>
</organism>
<name>A0ACC1HRQ1_9FUNG</name>
<comment type="caution">
    <text evidence="1">The sequence shown here is derived from an EMBL/GenBank/DDBJ whole genome shotgun (WGS) entry which is preliminary data.</text>
</comment>
<evidence type="ECO:0000313" key="1">
    <source>
        <dbReference type="EMBL" id="KAJ1679117.1"/>
    </source>
</evidence>
<proteinExistence type="predicted"/>
<protein>
    <submittedName>
        <fullName evidence="1">28S ribosomal protein S5, mitochondrial</fullName>
    </submittedName>
</protein>
<keyword evidence="1" id="KW-0687">Ribonucleoprotein</keyword>
<reference evidence="1" key="1">
    <citation type="submission" date="2022-06" db="EMBL/GenBank/DDBJ databases">
        <title>Phylogenomic reconstructions and comparative analyses of Kickxellomycotina fungi.</title>
        <authorList>
            <person name="Reynolds N.K."/>
            <person name="Stajich J.E."/>
            <person name="Barry K."/>
            <person name="Grigoriev I.V."/>
            <person name="Crous P."/>
            <person name="Smith M.E."/>
        </authorList>
    </citation>
    <scope>NUCLEOTIDE SEQUENCE</scope>
    <source>
        <strain evidence="1">RSA 2271</strain>
    </source>
</reference>
<accession>A0ACC1HRQ1</accession>
<gene>
    <name evidence="1" type="primary">MRPS5</name>
    <name evidence="1" type="ORF">EV182_002695</name>
</gene>
<feature type="non-terminal residue" evidence="1">
    <location>
        <position position="1"/>
    </location>
</feature>
<dbReference type="EMBL" id="JAMZIH010000590">
    <property type="protein sequence ID" value="KAJ1679117.1"/>
    <property type="molecule type" value="Genomic_DNA"/>
</dbReference>
<keyword evidence="2" id="KW-1185">Reference proteome</keyword>